<feature type="region of interest" description="Disordered" evidence="1">
    <location>
        <begin position="25"/>
        <end position="57"/>
    </location>
</feature>
<gene>
    <name evidence="2" type="ORF">AVDCRST_MAG01-01-2590</name>
</gene>
<proteinExistence type="predicted"/>
<protein>
    <submittedName>
        <fullName evidence="2">Uncharacterized protein</fullName>
    </submittedName>
</protein>
<accession>A0A6J4PZ52</accession>
<evidence type="ECO:0000256" key="1">
    <source>
        <dbReference type="SAM" id="MobiDB-lite"/>
    </source>
</evidence>
<reference evidence="2" key="1">
    <citation type="submission" date="2020-02" db="EMBL/GenBank/DDBJ databases">
        <authorList>
            <person name="Meier V. D."/>
        </authorList>
    </citation>
    <scope>NUCLEOTIDE SEQUENCE</scope>
    <source>
        <strain evidence="2">AVDCRST_MAG01</strain>
    </source>
</reference>
<dbReference type="AlphaFoldDB" id="A0A6J4PZ52"/>
<evidence type="ECO:0000313" key="2">
    <source>
        <dbReference type="EMBL" id="CAA9425812.1"/>
    </source>
</evidence>
<organism evidence="2">
    <name type="scientific">uncultured Rubrobacteraceae bacterium</name>
    <dbReference type="NCBI Taxonomy" id="349277"/>
    <lineage>
        <taxon>Bacteria</taxon>
        <taxon>Bacillati</taxon>
        <taxon>Actinomycetota</taxon>
        <taxon>Rubrobacteria</taxon>
        <taxon>Rubrobacterales</taxon>
        <taxon>Rubrobacteraceae</taxon>
        <taxon>environmental samples</taxon>
    </lineage>
</organism>
<name>A0A6J4PZ52_9ACTN</name>
<sequence>MRVLVTLSPRMYREAVALSIHRNRPGLDVRSAPPEEAERELETFRPHLHVHNDTAPVPRGALTRVPWRVEVRYSDSMSARVVADGRDEEVGDMDIGGLLAVVDAASGPGLAQGEGRA</sequence>
<dbReference type="EMBL" id="CADCUW010000349">
    <property type="protein sequence ID" value="CAA9425812.1"/>
    <property type="molecule type" value="Genomic_DNA"/>
</dbReference>